<keyword evidence="1" id="KW-0812">Transmembrane</keyword>
<dbReference type="EMBL" id="CP011390">
    <property type="protein sequence ID" value="ANE51317.1"/>
    <property type="molecule type" value="Genomic_DNA"/>
</dbReference>
<evidence type="ECO:0000256" key="1">
    <source>
        <dbReference type="SAM" id="Phobius"/>
    </source>
</evidence>
<keyword evidence="1" id="KW-1133">Transmembrane helix</keyword>
<organism evidence="2 3">
    <name type="scientific">Flavisolibacter tropicus</name>
    <dbReference type="NCBI Taxonomy" id="1492898"/>
    <lineage>
        <taxon>Bacteria</taxon>
        <taxon>Pseudomonadati</taxon>
        <taxon>Bacteroidota</taxon>
        <taxon>Chitinophagia</taxon>
        <taxon>Chitinophagales</taxon>
        <taxon>Chitinophagaceae</taxon>
        <taxon>Flavisolibacter</taxon>
    </lineage>
</organism>
<reference evidence="3" key="1">
    <citation type="submission" date="2015-01" db="EMBL/GenBank/DDBJ databases">
        <title>Flavisolibacter sp./LCS9/ whole genome sequencing.</title>
        <authorList>
            <person name="Kim M.K."/>
            <person name="Srinivasan S."/>
            <person name="Lee J.-J."/>
        </authorList>
    </citation>
    <scope>NUCLEOTIDE SEQUENCE [LARGE SCALE GENOMIC DNA]</scope>
    <source>
        <strain evidence="3">LCS9</strain>
    </source>
</reference>
<evidence type="ECO:0000313" key="2">
    <source>
        <dbReference type="EMBL" id="ANE51317.1"/>
    </source>
</evidence>
<dbReference type="AlphaFoldDB" id="A0A172TX56"/>
<name>A0A172TX56_9BACT</name>
<sequence length="103" mass="11988">MSAVITASPKAVASQTTRILRRFRDSGATTPDHAIDPAIHKIHQTFVFNKLVREGVLVKARSHRYYLDEVRAAQYREQRYQNLLVFMVVLIIALVVYLFMRWL</sequence>
<keyword evidence="3" id="KW-1185">Reference proteome</keyword>
<dbReference type="OrthoDB" id="9985988at2"/>
<accession>A0A172TX56</accession>
<dbReference type="KEGG" id="fla:SY85_13145"/>
<proteinExistence type="predicted"/>
<feature type="transmembrane region" description="Helical" evidence="1">
    <location>
        <begin position="83"/>
        <end position="100"/>
    </location>
</feature>
<gene>
    <name evidence="2" type="ORF">SY85_13145</name>
</gene>
<protein>
    <submittedName>
        <fullName evidence="2">Uncharacterized protein</fullName>
    </submittedName>
</protein>
<dbReference type="RefSeq" id="WP_066405212.1">
    <property type="nucleotide sequence ID" value="NZ_CP011390.1"/>
</dbReference>
<evidence type="ECO:0000313" key="3">
    <source>
        <dbReference type="Proteomes" id="UP000077177"/>
    </source>
</evidence>
<reference evidence="2 3" key="2">
    <citation type="journal article" date="2016" name="Int. J. Syst. Evol. Microbiol.">
        <title>Flavisolibacter tropicus sp. nov., isolated from tropical soil.</title>
        <authorList>
            <person name="Lee J.J."/>
            <person name="Kang M.S."/>
            <person name="Kim G.S."/>
            <person name="Lee C.S."/>
            <person name="Lim S."/>
            <person name="Lee J."/>
            <person name="Roh S.H."/>
            <person name="Kang H."/>
            <person name="Ha J.M."/>
            <person name="Bae S."/>
            <person name="Jung H.Y."/>
            <person name="Kim M.K."/>
        </authorList>
    </citation>
    <scope>NUCLEOTIDE SEQUENCE [LARGE SCALE GENOMIC DNA]</scope>
    <source>
        <strain evidence="2 3">LCS9</strain>
    </source>
</reference>
<keyword evidence="1" id="KW-0472">Membrane</keyword>
<dbReference type="Proteomes" id="UP000077177">
    <property type="component" value="Chromosome"/>
</dbReference>